<evidence type="ECO:0000313" key="5">
    <source>
        <dbReference type="Proteomes" id="UP000027822"/>
    </source>
</evidence>
<dbReference type="InterPro" id="IPR000182">
    <property type="entry name" value="GNAT_dom"/>
</dbReference>
<protein>
    <submittedName>
        <fullName evidence="4">Acetyltransferase</fullName>
    </submittedName>
</protein>
<dbReference type="PROSITE" id="PS51186">
    <property type="entry name" value="GNAT"/>
    <property type="match status" value="1"/>
</dbReference>
<accession>A0A073K7S5</accession>
<dbReference type="InterPro" id="IPR050832">
    <property type="entry name" value="Bact_Acetyltransf"/>
</dbReference>
<name>A0A073K7S5_9BACI</name>
<dbReference type="RefSeq" id="WP_034641184.1">
    <property type="nucleotide sequence ID" value="NZ_CBCSJC010000011.1"/>
</dbReference>
<evidence type="ECO:0000256" key="2">
    <source>
        <dbReference type="ARBA" id="ARBA00023315"/>
    </source>
</evidence>
<dbReference type="GO" id="GO:0016747">
    <property type="term" value="F:acyltransferase activity, transferring groups other than amino-acyl groups"/>
    <property type="evidence" value="ECO:0007669"/>
    <property type="project" value="InterPro"/>
</dbReference>
<organism evidence="4 5">
    <name type="scientific">Bacillus manliponensis</name>
    <dbReference type="NCBI Taxonomy" id="574376"/>
    <lineage>
        <taxon>Bacteria</taxon>
        <taxon>Bacillati</taxon>
        <taxon>Bacillota</taxon>
        <taxon>Bacilli</taxon>
        <taxon>Bacillales</taxon>
        <taxon>Bacillaceae</taxon>
        <taxon>Bacillus</taxon>
        <taxon>Bacillus cereus group</taxon>
    </lineage>
</organism>
<dbReference type="Proteomes" id="UP000027822">
    <property type="component" value="Unassembled WGS sequence"/>
</dbReference>
<dbReference type="STRING" id="574376.BAMA_05875"/>
<dbReference type="Gene3D" id="3.40.630.30">
    <property type="match status" value="1"/>
</dbReference>
<keyword evidence="1 4" id="KW-0808">Transferase</keyword>
<dbReference type="SUPFAM" id="SSF55729">
    <property type="entry name" value="Acyl-CoA N-acyltransferases (Nat)"/>
    <property type="match status" value="1"/>
</dbReference>
<proteinExistence type="predicted"/>
<gene>
    <name evidence="4" type="ORF">BAMA_05875</name>
</gene>
<keyword evidence="5" id="KW-1185">Reference proteome</keyword>
<dbReference type="EMBL" id="JOTN01000015">
    <property type="protein sequence ID" value="KEK18308.1"/>
    <property type="molecule type" value="Genomic_DNA"/>
</dbReference>
<dbReference type="PANTHER" id="PTHR43877">
    <property type="entry name" value="AMINOALKYLPHOSPHONATE N-ACETYLTRANSFERASE-RELATED-RELATED"/>
    <property type="match status" value="1"/>
</dbReference>
<dbReference type="CDD" id="cd04301">
    <property type="entry name" value="NAT_SF"/>
    <property type="match status" value="1"/>
</dbReference>
<sequence>MNIHKATMEDLEGIATLFNHYRMFYRQESNVEGTAEFLRERIEKGESVIFVALQDGEYVGFTQLYPSFSSISMKRLWILNDLFVHENSRGTGVGKSLLEAAKQFASKNGAKGLKLQTEVDNITAQRLYAENGYMRDSHYYHYELTL</sequence>
<keyword evidence="2" id="KW-0012">Acyltransferase</keyword>
<reference evidence="4 5" key="1">
    <citation type="submission" date="2014-06" db="EMBL/GenBank/DDBJ databases">
        <title>Draft genome sequence of Bacillus manliponensis JCM 15802 (MCCC 1A00708).</title>
        <authorList>
            <person name="Lai Q."/>
            <person name="Liu Y."/>
            <person name="Shao Z."/>
        </authorList>
    </citation>
    <scope>NUCLEOTIDE SEQUENCE [LARGE SCALE GENOMIC DNA]</scope>
    <source>
        <strain evidence="4 5">JCM 15802</strain>
    </source>
</reference>
<dbReference type="eggNOG" id="COG0456">
    <property type="taxonomic scope" value="Bacteria"/>
</dbReference>
<evidence type="ECO:0000313" key="4">
    <source>
        <dbReference type="EMBL" id="KEK18308.1"/>
    </source>
</evidence>
<evidence type="ECO:0000259" key="3">
    <source>
        <dbReference type="PROSITE" id="PS51186"/>
    </source>
</evidence>
<dbReference type="PANTHER" id="PTHR43877:SF2">
    <property type="entry name" value="AMINOALKYLPHOSPHONATE N-ACETYLTRANSFERASE-RELATED"/>
    <property type="match status" value="1"/>
</dbReference>
<feature type="domain" description="N-acetyltransferase" evidence="3">
    <location>
        <begin position="1"/>
        <end position="146"/>
    </location>
</feature>
<dbReference type="InterPro" id="IPR016181">
    <property type="entry name" value="Acyl_CoA_acyltransferase"/>
</dbReference>
<dbReference type="OrthoDB" id="9792929at2"/>
<comment type="caution">
    <text evidence="4">The sequence shown here is derived from an EMBL/GenBank/DDBJ whole genome shotgun (WGS) entry which is preliminary data.</text>
</comment>
<dbReference type="Pfam" id="PF00583">
    <property type="entry name" value="Acetyltransf_1"/>
    <property type="match status" value="1"/>
</dbReference>
<dbReference type="AlphaFoldDB" id="A0A073K7S5"/>
<evidence type="ECO:0000256" key="1">
    <source>
        <dbReference type="ARBA" id="ARBA00022679"/>
    </source>
</evidence>